<dbReference type="AlphaFoldDB" id="A0A143DFI2"/>
<dbReference type="PANTHER" id="PTHR37421">
    <property type="entry name" value="UPF0260 PROTEIN YCGN"/>
    <property type="match status" value="1"/>
</dbReference>
<dbReference type="Pfam" id="PF03692">
    <property type="entry name" value="CxxCxxCC"/>
    <property type="match status" value="1"/>
</dbReference>
<dbReference type="InterPro" id="IPR005358">
    <property type="entry name" value="Puta_zinc/iron-chelating_dom"/>
</dbReference>
<gene>
    <name evidence="1" type="ORF">AY555_03370</name>
</gene>
<evidence type="ECO:0000313" key="2">
    <source>
        <dbReference type="Proteomes" id="UP000076066"/>
    </source>
</evidence>
<dbReference type="InterPro" id="IPR008228">
    <property type="entry name" value="UCP006173"/>
</dbReference>
<keyword evidence="2" id="KW-1185">Reference proteome</keyword>
<proteinExistence type="predicted"/>
<reference evidence="1 2" key="1">
    <citation type="submission" date="2016-02" db="EMBL/GenBank/DDBJ databases">
        <title>Complete Genome of H5569, the type strain of the newly described species Haematospirillium jordaniae.</title>
        <authorList>
            <person name="Nicholson A.C."/>
            <person name="Humrighouse B.W."/>
            <person name="Loparov V."/>
            <person name="McQuiston J.R."/>
        </authorList>
    </citation>
    <scope>NUCLEOTIDE SEQUENCE [LARGE SCALE GENOMIC DNA]</scope>
    <source>
        <strain evidence="1 2">H5569</strain>
    </source>
</reference>
<dbReference type="PANTHER" id="PTHR37421:SF1">
    <property type="entry name" value="UPF0260 PROTEIN YCGN"/>
    <property type="match status" value="1"/>
</dbReference>
<dbReference type="NCBIfam" id="NF003501">
    <property type="entry name" value="PRK05170.1-5"/>
    <property type="match status" value="1"/>
</dbReference>
<accession>A0A143DFI2</accession>
<evidence type="ECO:0000313" key="1">
    <source>
        <dbReference type="EMBL" id="AMW35512.1"/>
    </source>
</evidence>
<dbReference type="STRING" id="1549855.AY555_03370"/>
<sequence>MTREEWESLCDGCGKCCLHKLQDEDEADGMPGAIHNTNVACHLLDPGSCRCSNYERRFDFVPDCVQLFPQFISRHTWLPRSCAYRLIHEGKDLPWWHPLVSGDPNSVHEAGVSVRGRVVSERRAGPLEHHIVDWPDL</sequence>
<dbReference type="EMBL" id="CP014525">
    <property type="protein sequence ID" value="AMW35512.1"/>
    <property type="molecule type" value="Genomic_DNA"/>
</dbReference>
<organism evidence="1 2">
    <name type="scientific">Haematospirillum jordaniae</name>
    <dbReference type="NCBI Taxonomy" id="1549855"/>
    <lineage>
        <taxon>Bacteria</taxon>
        <taxon>Pseudomonadati</taxon>
        <taxon>Pseudomonadota</taxon>
        <taxon>Alphaproteobacteria</taxon>
        <taxon>Rhodospirillales</taxon>
        <taxon>Novispirillaceae</taxon>
        <taxon>Haematospirillum</taxon>
    </lineage>
</organism>
<dbReference type="PIRSF" id="PIRSF006173">
    <property type="entry name" value="UCP006173"/>
    <property type="match status" value="1"/>
</dbReference>
<dbReference type="Proteomes" id="UP000076066">
    <property type="component" value="Chromosome"/>
</dbReference>
<name>A0A143DFI2_9PROT</name>
<protein>
    <submittedName>
        <fullName evidence="1">Uncharacterized protein</fullName>
    </submittedName>
</protein>
<dbReference type="NCBIfam" id="NF003507">
    <property type="entry name" value="PRK05170.2-5"/>
    <property type="match status" value="1"/>
</dbReference>
<dbReference type="KEGG" id="hjo:AY555_03370"/>